<reference evidence="1 2" key="1">
    <citation type="submission" date="2020-08" db="EMBL/GenBank/DDBJ databases">
        <title>Genomic Encyclopedia of Type Strains, Phase IV (KMG-IV): sequencing the most valuable type-strain genomes for metagenomic binning, comparative biology and taxonomic classification.</title>
        <authorList>
            <person name="Goeker M."/>
        </authorList>
    </citation>
    <scope>NUCLEOTIDE SEQUENCE [LARGE SCALE GENOMIC DNA]</scope>
    <source>
        <strain evidence="1 2">DSM 18233</strain>
    </source>
</reference>
<proteinExistence type="predicted"/>
<sequence length="101" mass="11162">MYDCIVPEFALFQQRRTKPQAVFDLRLECRRWLHLKSAAGAGPAPLSKAAAVAVALGYRAEALEDGSLAVLDIELEAALLLCQRLPELIGRYEVPARLIRS</sequence>
<keyword evidence="2" id="KW-1185">Reference proteome</keyword>
<dbReference type="RefSeq" id="WP_184102737.1">
    <property type="nucleotide sequence ID" value="NZ_JACHHN010000009.1"/>
</dbReference>
<protein>
    <submittedName>
        <fullName evidence="1">Uncharacterized protein</fullName>
    </submittedName>
</protein>
<dbReference type="EMBL" id="JACHHN010000009">
    <property type="protein sequence ID" value="MBB5193086.1"/>
    <property type="molecule type" value="Genomic_DNA"/>
</dbReference>
<evidence type="ECO:0000313" key="2">
    <source>
        <dbReference type="Proteomes" id="UP000543030"/>
    </source>
</evidence>
<gene>
    <name evidence="1" type="ORF">HNQ50_003840</name>
</gene>
<dbReference type="AlphaFoldDB" id="A0A840RLC1"/>
<comment type="caution">
    <text evidence="1">The sequence shown here is derived from an EMBL/GenBank/DDBJ whole genome shotgun (WGS) entry which is preliminary data.</text>
</comment>
<evidence type="ECO:0000313" key="1">
    <source>
        <dbReference type="EMBL" id="MBB5193086.1"/>
    </source>
</evidence>
<name>A0A840RLC1_9NEIS</name>
<organism evidence="1 2">
    <name type="scientific">Silvimonas terrae</name>
    <dbReference type="NCBI Taxonomy" id="300266"/>
    <lineage>
        <taxon>Bacteria</taxon>
        <taxon>Pseudomonadati</taxon>
        <taxon>Pseudomonadota</taxon>
        <taxon>Betaproteobacteria</taxon>
        <taxon>Neisseriales</taxon>
        <taxon>Chitinibacteraceae</taxon>
        <taxon>Silvimonas</taxon>
    </lineage>
</organism>
<accession>A0A840RLC1</accession>
<dbReference type="Proteomes" id="UP000543030">
    <property type="component" value="Unassembled WGS sequence"/>
</dbReference>